<evidence type="ECO:0000313" key="1">
    <source>
        <dbReference type="EMBL" id="CAE0601846.1"/>
    </source>
</evidence>
<name>A0A7S3U4U2_EMIHU</name>
<sequence>MPPHCAPPAWEEMLSPATFHATDHGWDFGGQHSHVLRLPDILNHIAHLGLRPQSVRVADVCHKNMTAAKGLGSELDQWKAACESESRKQTCHGAKRTATACTSAMTSWSAPGILVRTAENPCKLPYRLVDGAHRLCKLKRELLDTTGTARRASAPFYVLAEADALHMLTSARQARREPLSVSEAVCIGWYLRAAQLRLLGRGAHGEVVLAERGEEVTWLARCMGAQRNGTGVAARMGWHLHSGHSSTYRPALRNGTNCTAGMEWLAGVATRMGDTPQAPCVYRGTKRLGFLLSRHLKPRSDAGERSLASCGGGGELV</sequence>
<evidence type="ECO:0008006" key="2">
    <source>
        <dbReference type="Google" id="ProtNLM"/>
    </source>
</evidence>
<dbReference type="AlphaFoldDB" id="A0A7S3U4U2"/>
<protein>
    <recommendedName>
        <fullName evidence="2">ParB/Sulfiredoxin domain-containing protein</fullName>
    </recommendedName>
</protein>
<accession>A0A7S3U4U2</accession>
<dbReference type="EMBL" id="HBIR01062334">
    <property type="protein sequence ID" value="CAE0601846.1"/>
    <property type="molecule type" value="Transcribed_RNA"/>
</dbReference>
<reference evidence="1" key="1">
    <citation type="submission" date="2021-01" db="EMBL/GenBank/DDBJ databases">
        <authorList>
            <person name="Corre E."/>
            <person name="Pelletier E."/>
            <person name="Niang G."/>
            <person name="Scheremetjew M."/>
            <person name="Finn R."/>
            <person name="Kale V."/>
            <person name="Holt S."/>
            <person name="Cochrane G."/>
            <person name="Meng A."/>
            <person name="Brown T."/>
            <person name="Cohen L."/>
        </authorList>
    </citation>
    <scope>NUCLEOTIDE SEQUENCE</scope>
    <source>
        <strain evidence="1">379</strain>
    </source>
</reference>
<gene>
    <name evidence="1" type="ORF">EHUX00137_LOCUS48373</name>
</gene>
<proteinExistence type="predicted"/>
<organism evidence="1">
    <name type="scientific">Emiliania huxleyi</name>
    <name type="common">Coccolithophore</name>
    <name type="synonym">Pontosphaera huxleyi</name>
    <dbReference type="NCBI Taxonomy" id="2903"/>
    <lineage>
        <taxon>Eukaryota</taxon>
        <taxon>Haptista</taxon>
        <taxon>Haptophyta</taxon>
        <taxon>Prymnesiophyceae</taxon>
        <taxon>Isochrysidales</taxon>
        <taxon>Noelaerhabdaceae</taxon>
        <taxon>Emiliania</taxon>
    </lineage>
</organism>